<dbReference type="SUPFAM" id="SSF53098">
    <property type="entry name" value="Ribonuclease H-like"/>
    <property type="match status" value="1"/>
</dbReference>
<reference evidence="2" key="1">
    <citation type="submission" date="2022-08" db="EMBL/GenBank/DDBJ databases">
        <authorList>
            <person name="Marques A."/>
        </authorList>
    </citation>
    <scope>NUCLEOTIDE SEQUENCE</scope>
    <source>
        <strain evidence="2">RhyPub2mFocal</strain>
        <tissue evidence="2">Leaves</tissue>
    </source>
</reference>
<accession>A0AAV8FU80</accession>
<dbReference type="PANTHER" id="PTHR23272:SF161">
    <property type="entry name" value="ZINC FINGER BED DOMAIN-CONTAINING PROTEIN RICESLEEPER 1-LIKE"/>
    <property type="match status" value="1"/>
</dbReference>
<dbReference type="Proteomes" id="UP001140206">
    <property type="component" value="Chromosome 2"/>
</dbReference>
<keyword evidence="3" id="KW-1185">Reference proteome</keyword>
<proteinExistence type="predicted"/>
<sequence>MKQKTSAADGASSSSTVTNTKAGLKDYIKERKNSEASKSELDDYLADELDASDVDDEFDILSWWRLKSPKYPILSQLTRDILAVPISTVTSESAFSTSDRVLSPARSSLNDESIETLLCAQDWLRASIRENGENIGEPLWTIDEGCAIE</sequence>
<evidence type="ECO:0000313" key="2">
    <source>
        <dbReference type="EMBL" id="KAJ4794976.1"/>
    </source>
</evidence>
<dbReference type="AlphaFoldDB" id="A0AAV8FU80"/>
<dbReference type="Pfam" id="PF05699">
    <property type="entry name" value="Dimer_Tnp_hAT"/>
    <property type="match status" value="1"/>
</dbReference>
<protein>
    <submittedName>
        <fullName evidence="2">Zinc finger BED domain-containing protein RICESLEEPER 1</fullName>
    </submittedName>
</protein>
<dbReference type="PANTHER" id="PTHR23272">
    <property type="entry name" value="BED FINGER-RELATED"/>
    <property type="match status" value="1"/>
</dbReference>
<evidence type="ECO:0000259" key="1">
    <source>
        <dbReference type="Pfam" id="PF05699"/>
    </source>
</evidence>
<feature type="domain" description="HAT C-terminal dimerisation" evidence="1">
    <location>
        <begin position="40"/>
        <end position="124"/>
    </location>
</feature>
<name>A0AAV8FU80_9POAL</name>
<dbReference type="InterPro" id="IPR008906">
    <property type="entry name" value="HATC_C_dom"/>
</dbReference>
<dbReference type="InterPro" id="IPR012337">
    <property type="entry name" value="RNaseH-like_sf"/>
</dbReference>
<dbReference type="EMBL" id="JAMFTS010000002">
    <property type="protein sequence ID" value="KAJ4794976.1"/>
    <property type="molecule type" value="Genomic_DNA"/>
</dbReference>
<organism evidence="2 3">
    <name type="scientific">Rhynchospora pubera</name>
    <dbReference type="NCBI Taxonomy" id="906938"/>
    <lineage>
        <taxon>Eukaryota</taxon>
        <taxon>Viridiplantae</taxon>
        <taxon>Streptophyta</taxon>
        <taxon>Embryophyta</taxon>
        <taxon>Tracheophyta</taxon>
        <taxon>Spermatophyta</taxon>
        <taxon>Magnoliopsida</taxon>
        <taxon>Liliopsida</taxon>
        <taxon>Poales</taxon>
        <taxon>Cyperaceae</taxon>
        <taxon>Cyperoideae</taxon>
        <taxon>Rhynchosporeae</taxon>
        <taxon>Rhynchospora</taxon>
    </lineage>
</organism>
<dbReference type="GO" id="GO:0046983">
    <property type="term" value="F:protein dimerization activity"/>
    <property type="evidence" value="ECO:0007669"/>
    <property type="project" value="InterPro"/>
</dbReference>
<evidence type="ECO:0000313" key="3">
    <source>
        <dbReference type="Proteomes" id="UP001140206"/>
    </source>
</evidence>
<gene>
    <name evidence="2" type="ORF">LUZ62_046222</name>
</gene>
<comment type="caution">
    <text evidence="2">The sequence shown here is derived from an EMBL/GenBank/DDBJ whole genome shotgun (WGS) entry which is preliminary data.</text>
</comment>